<dbReference type="RefSeq" id="XP_055901197.1">
    <property type="nucleotide sequence ID" value="XM_056045222.1"/>
</dbReference>
<sequence length="512" mass="57242">MAFSTKKVDINSRRIIGFHCARVILLDVTAPFEKQAGISLTDALENVLCICGKMEGPSRIPLISIYLLKSKPQQILPFSCTKSNFVNLHGALTELRTFLHESLADFQLKNEESCLQQGLTEACSDYKRYLEGFPQAPHNFSKLEMIVFTGHSGQHVQSQFEAASQQLNISVVKRVVSATIRSSLITHTMMGGSPGVPSSEDTTGLVDVILLDCDPYSLQNFFYLWLNETSKDSEHIQLLLPPPSPADSELIIKCDLLEQMLSPYQLPFCEAFDLHTESVSCKHVYPTASKAVSMTVPVKHLKAVGCIPLSKLCDSAVFGLSLIVLPTSCWKLDWEEIERNHSHYTCLCNELLTKDVALLTKLVYPSVGSQPKEWSSSRTSQAIKPSGYFVLMPSENRYKTFELQFQFKVESILVKSVISRELLIPFIAAPSEEKLDEVAKMRVQSSLSMVETIEDFNPLYYESGLWDALKHISLPKSAVDRALINRKKAVLLQNKPNSWVQAFNPPASKSSK</sequence>
<dbReference type="GO" id="GO:0007127">
    <property type="term" value="P:meiosis I"/>
    <property type="evidence" value="ECO:0007669"/>
    <property type="project" value="InterPro"/>
</dbReference>
<dbReference type="OrthoDB" id="6433824at2759"/>
<dbReference type="PANTHER" id="PTHR28642">
    <property type="entry name" value="MEIOSIS 1 ARREST PROTEIN"/>
    <property type="match status" value="1"/>
</dbReference>
<dbReference type="InterPro" id="IPR033587">
    <property type="entry name" value="M1AP"/>
</dbReference>
<dbReference type="Proteomes" id="UP001165740">
    <property type="component" value="Chromosome 10"/>
</dbReference>
<dbReference type="OMA" id="ERMGCCS"/>
<gene>
    <name evidence="2" type="primary">LOC106072696</name>
</gene>
<protein>
    <submittedName>
        <fullName evidence="2">Meiosis 1 arrest protein-like isoform X1</fullName>
    </submittedName>
</protein>
<dbReference type="GO" id="GO:0051308">
    <property type="term" value="P:male meiosis chromosome separation"/>
    <property type="evidence" value="ECO:0007669"/>
    <property type="project" value="TreeGrafter"/>
</dbReference>
<dbReference type="AlphaFoldDB" id="A0A9W3BP41"/>
<proteinExistence type="predicted"/>
<dbReference type="GeneID" id="106072696"/>
<dbReference type="GO" id="GO:0007283">
    <property type="term" value="P:spermatogenesis"/>
    <property type="evidence" value="ECO:0007669"/>
    <property type="project" value="InterPro"/>
</dbReference>
<evidence type="ECO:0000313" key="1">
    <source>
        <dbReference type="Proteomes" id="UP001165740"/>
    </source>
</evidence>
<evidence type="ECO:0000313" key="2">
    <source>
        <dbReference type="RefSeq" id="XP_055901197.1"/>
    </source>
</evidence>
<organism evidence="1 2">
    <name type="scientific">Biomphalaria glabrata</name>
    <name type="common">Bloodfluke planorb</name>
    <name type="synonym">Freshwater snail</name>
    <dbReference type="NCBI Taxonomy" id="6526"/>
    <lineage>
        <taxon>Eukaryota</taxon>
        <taxon>Metazoa</taxon>
        <taxon>Spiralia</taxon>
        <taxon>Lophotrochozoa</taxon>
        <taxon>Mollusca</taxon>
        <taxon>Gastropoda</taxon>
        <taxon>Heterobranchia</taxon>
        <taxon>Euthyneura</taxon>
        <taxon>Panpulmonata</taxon>
        <taxon>Hygrophila</taxon>
        <taxon>Lymnaeoidea</taxon>
        <taxon>Planorbidae</taxon>
        <taxon>Biomphalaria</taxon>
    </lineage>
</organism>
<reference evidence="2" key="1">
    <citation type="submission" date="2025-08" db="UniProtKB">
        <authorList>
            <consortium name="RefSeq"/>
        </authorList>
    </citation>
    <scope>IDENTIFICATION</scope>
</reference>
<dbReference type="PANTHER" id="PTHR28642:SF1">
    <property type="entry name" value="MEIOSIS 1 ARREST PROTEIN"/>
    <property type="match status" value="1"/>
</dbReference>
<name>A0A9W3BP41_BIOGL</name>
<keyword evidence="1" id="KW-1185">Reference proteome</keyword>
<accession>A0A9W3BP41</accession>